<evidence type="ECO:0000256" key="4">
    <source>
        <dbReference type="ARBA" id="ARBA00022679"/>
    </source>
</evidence>
<dbReference type="Pfam" id="PF13589">
    <property type="entry name" value="HATPase_c_3"/>
    <property type="match status" value="1"/>
</dbReference>
<feature type="domain" description="Histidine kinase" evidence="10">
    <location>
        <begin position="635"/>
        <end position="749"/>
    </location>
</feature>
<keyword evidence="5" id="KW-0547">Nucleotide-binding</keyword>
<keyword evidence="8" id="KW-0902">Two-component regulatory system</keyword>
<dbReference type="SUPFAM" id="SSF55874">
    <property type="entry name" value="ATPase domain of HSP90 chaperone/DNA topoisomerase II/histidine kinase"/>
    <property type="match status" value="2"/>
</dbReference>
<evidence type="ECO:0000313" key="12">
    <source>
        <dbReference type="Proteomes" id="UP000317169"/>
    </source>
</evidence>
<comment type="caution">
    <text evidence="11">The sequence shown here is derived from an EMBL/GenBank/DDBJ whole genome shotgun (WGS) entry which is preliminary data.</text>
</comment>
<keyword evidence="9" id="KW-0175">Coiled coil</keyword>
<dbReference type="CDD" id="cd00075">
    <property type="entry name" value="HATPase"/>
    <property type="match status" value="1"/>
</dbReference>
<dbReference type="EMBL" id="VIAR01000003">
    <property type="protein sequence ID" value="TQD39688.1"/>
    <property type="molecule type" value="Genomic_DNA"/>
</dbReference>
<comment type="catalytic activity">
    <reaction evidence="1">
        <text>ATP + protein L-histidine = ADP + protein N-phospho-L-histidine.</text>
        <dbReference type="EC" id="2.7.13.3"/>
    </reaction>
</comment>
<dbReference type="RefSeq" id="WP_141420931.1">
    <property type="nucleotide sequence ID" value="NZ_VIAR01000003.1"/>
</dbReference>
<keyword evidence="12" id="KW-1185">Reference proteome</keyword>
<dbReference type="InterPro" id="IPR003594">
    <property type="entry name" value="HATPase_dom"/>
</dbReference>
<name>A0A507ZVF9_9FLAO</name>
<evidence type="ECO:0000256" key="8">
    <source>
        <dbReference type="ARBA" id="ARBA00023012"/>
    </source>
</evidence>
<keyword evidence="7 11" id="KW-0067">ATP-binding</keyword>
<reference evidence="11 12" key="1">
    <citation type="submission" date="2019-06" db="EMBL/GenBank/DDBJ databases">
        <title>Flavibacter putida gen. nov., sp. nov., a novel marine bacterium of the family Flavobacteriaceae isolated from coastal seawater.</title>
        <authorList>
            <person name="Feng X."/>
        </authorList>
    </citation>
    <scope>NUCLEOTIDE SEQUENCE [LARGE SCALE GENOMIC DNA]</scope>
    <source>
        <strain evidence="11 12">PLHSN227</strain>
    </source>
</reference>
<evidence type="ECO:0000256" key="7">
    <source>
        <dbReference type="ARBA" id="ARBA00022840"/>
    </source>
</evidence>
<evidence type="ECO:0000313" key="11">
    <source>
        <dbReference type="EMBL" id="TQD39688.1"/>
    </source>
</evidence>
<dbReference type="OrthoDB" id="9816482at2"/>
<keyword evidence="4" id="KW-0808">Transferase</keyword>
<evidence type="ECO:0000256" key="1">
    <source>
        <dbReference type="ARBA" id="ARBA00000085"/>
    </source>
</evidence>
<dbReference type="PRINTS" id="PR00344">
    <property type="entry name" value="BCTRLSENSOR"/>
</dbReference>
<dbReference type="Gene3D" id="3.30.565.10">
    <property type="entry name" value="Histidine kinase-like ATPase, C-terminal domain"/>
    <property type="match status" value="2"/>
</dbReference>
<dbReference type="Pfam" id="PF02518">
    <property type="entry name" value="HATPase_c"/>
    <property type="match status" value="1"/>
</dbReference>
<dbReference type="SMART" id="SM00387">
    <property type="entry name" value="HATPase_c"/>
    <property type="match status" value="1"/>
</dbReference>
<dbReference type="AlphaFoldDB" id="A0A507ZVF9"/>
<organism evidence="11 12">
    <name type="scientific">Haloflavibacter putidus</name>
    <dbReference type="NCBI Taxonomy" id="2576776"/>
    <lineage>
        <taxon>Bacteria</taxon>
        <taxon>Pseudomonadati</taxon>
        <taxon>Bacteroidota</taxon>
        <taxon>Flavobacteriia</taxon>
        <taxon>Flavobacteriales</taxon>
        <taxon>Flavobacteriaceae</taxon>
        <taxon>Haloflavibacter</taxon>
    </lineage>
</organism>
<accession>A0A507ZVF9</accession>
<keyword evidence="3" id="KW-0597">Phosphoprotein</keyword>
<evidence type="ECO:0000256" key="6">
    <source>
        <dbReference type="ARBA" id="ARBA00022777"/>
    </source>
</evidence>
<dbReference type="InterPro" id="IPR036890">
    <property type="entry name" value="HATPase_C_sf"/>
</dbReference>
<keyword evidence="6" id="KW-0418">Kinase</keyword>
<dbReference type="PROSITE" id="PS50109">
    <property type="entry name" value="HIS_KIN"/>
    <property type="match status" value="1"/>
</dbReference>
<dbReference type="InterPro" id="IPR004358">
    <property type="entry name" value="Sig_transdc_His_kin-like_C"/>
</dbReference>
<dbReference type="Proteomes" id="UP000317169">
    <property type="component" value="Unassembled WGS sequence"/>
</dbReference>
<dbReference type="GO" id="GO:0004673">
    <property type="term" value="F:protein histidine kinase activity"/>
    <property type="evidence" value="ECO:0007669"/>
    <property type="project" value="UniProtKB-EC"/>
</dbReference>
<evidence type="ECO:0000256" key="9">
    <source>
        <dbReference type="SAM" id="Coils"/>
    </source>
</evidence>
<feature type="coiled-coil region" evidence="9">
    <location>
        <begin position="448"/>
        <end position="497"/>
    </location>
</feature>
<protein>
    <recommendedName>
        <fullName evidence="2">histidine kinase</fullName>
        <ecNumber evidence="2">2.7.13.3</ecNumber>
    </recommendedName>
</protein>
<evidence type="ECO:0000259" key="10">
    <source>
        <dbReference type="PROSITE" id="PS50109"/>
    </source>
</evidence>
<dbReference type="EC" id="2.7.13.3" evidence="2"/>
<evidence type="ECO:0000256" key="2">
    <source>
        <dbReference type="ARBA" id="ARBA00012438"/>
    </source>
</evidence>
<dbReference type="InterPro" id="IPR005467">
    <property type="entry name" value="His_kinase_dom"/>
</dbReference>
<evidence type="ECO:0000256" key="5">
    <source>
        <dbReference type="ARBA" id="ARBA00022741"/>
    </source>
</evidence>
<dbReference type="PANTHER" id="PTHR43065:SF10">
    <property type="entry name" value="PEROXIDE STRESS-ACTIVATED HISTIDINE KINASE MAK3"/>
    <property type="match status" value="1"/>
</dbReference>
<gene>
    <name evidence="11" type="ORF">FKR84_04120</name>
</gene>
<sequence>MTEKEIVKQLELVLEKEPNNYNKILELSSLLSSYDKDNVRFSVDAGVINRLGKELVGRHETAVSELVKNSYDADALTVDLYFENCDKPGGTLTIEDTGMGMTREQLIKGFMTISSSDKIHNPKSPRYNRTRAGQKGIGRFATQRIGQVLTIVTQTLNSDKALKVTIDWDKYEIDSNLLLISNKIEEVEKDKEEGTTLIIENVRDSWSDSMIKRAYKYISDLLQPFPLSDRLEQSTNDPGFKVTFFRNNNTIIDEESAFFQHALAVIEAYVDEKGQGYYSFKSEKLSIPEEVYLVGKKERDDNFKDLKNIHLKAYYFIYNSNQTSYIPKTVNTYILQNAKENGGIRLYRNGFRVLPYAEKDDDWLGLDASMRRRSIIAPHSNLHFFGFAEVIDREGEKFQELSSREGLLETNSFKELQDFGYKVLTDVAIKISQIRDRKGTAGQKGWDKKTTKEVIKEVKKEFDEINRDDQGSISIKLKTINEKILELEEIEEEESLEREAKTKELLKEIQLLRILASLGLTIGEFVHEVNHYEPAFKYDAELITNLIKDSEGKKAGIRLQQNLKAFSVYTSFFKDAISKNVNRELEPIELREPVSNFLEIITPDLIRSNIIFEEPEFKGYNLLTCPMHRSEWASILFNFYTNAKKAISKKTNKGKITIEAGKIKDKVYLEFSDNGIGIDPEKEDEIFEAFYTTSNPSGSASTELEELSGTGLGLKIVKDIIEGYGGEVFVTKPKEKYNTTIRVELPKTNIDDYE</sequence>
<dbReference type="GO" id="GO:0000160">
    <property type="term" value="P:phosphorelay signal transduction system"/>
    <property type="evidence" value="ECO:0007669"/>
    <property type="project" value="UniProtKB-KW"/>
</dbReference>
<dbReference type="GO" id="GO:0005524">
    <property type="term" value="F:ATP binding"/>
    <property type="evidence" value="ECO:0007669"/>
    <property type="project" value="UniProtKB-KW"/>
</dbReference>
<evidence type="ECO:0000256" key="3">
    <source>
        <dbReference type="ARBA" id="ARBA00022553"/>
    </source>
</evidence>
<proteinExistence type="predicted"/>
<dbReference type="PANTHER" id="PTHR43065">
    <property type="entry name" value="SENSOR HISTIDINE KINASE"/>
    <property type="match status" value="1"/>
</dbReference>